<protein>
    <submittedName>
        <fullName evidence="2">RAP domain-containing protein</fullName>
    </submittedName>
</protein>
<name>A0AA90NLJ8_9GAMM</name>
<dbReference type="AlphaFoldDB" id="A0AA90NLJ8"/>
<evidence type="ECO:0000313" key="2">
    <source>
        <dbReference type="EMBL" id="MDP0588812.1"/>
    </source>
</evidence>
<dbReference type="EMBL" id="JASXSV010000007">
    <property type="protein sequence ID" value="MDP0588812.1"/>
    <property type="molecule type" value="Genomic_DNA"/>
</dbReference>
<reference evidence="2 3" key="1">
    <citation type="journal article" date="2023" name="bioRxiv">
        <title>An intranuclear bacterial parasite of deep-sea mussels expresses apoptosis inhibitors acquired from its host.</title>
        <authorList>
            <person name="Gonzalez Porras M.A."/>
            <person name="Assie A."/>
            <person name="Tietjen M."/>
            <person name="Violette M."/>
            <person name="Kleiner M."/>
            <person name="Gruber-Vodicka H."/>
            <person name="Dubilier N."/>
            <person name="Leisch N."/>
        </authorList>
    </citation>
    <scope>NUCLEOTIDE SEQUENCE [LARGE SCALE GENOMIC DNA]</scope>
    <source>
        <strain evidence="2">IAP13</strain>
    </source>
</reference>
<proteinExistence type="predicted"/>
<accession>A0AA90NLJ8</accession>
<dbReference type="InterPro" id="IPR013584">
    <property type="entry name" value="RAP"/>
</dbReference>
<sequence length="320" mass="37268">MDVLLRTIRSPYDDDMIQRAFRKIVAKLHCYDTELQKWSVQTIARVAKGVSRLRDYSSEKFIAQLAEIYMEKRNDDESMYGIMILSAICHLPIESSKIIKTSVKLASVLSNNAYSNMYKKDKLSLFWGITILDFVVHEKWKKASSHLKTKDRIIKLTKTISEIDQDTINQHPIFPADWQLEFINITYFYRPHQLNHPKSFKGDNKAESDLEGHIYDLIKASIPSLRINTNYRISQFPVDIFLSSRSMSTCLLVEADGPTHYFKGSSDKLHTLAKDRFIEFVLQEKLGHKVIRINYQDAYKSKCRKQFIKKILAVFPNYAP</sequence>
<organism evidence="2 3">
    <name type="scientific">Candidatus Endonucleibacter bathymodioli</name>
    <dbReference type="NCBI Taxonomy" id="539814"/>
    <lineage>
        <taxon>Bacteria</taxon>
        <taxon>Pseudomonadati</taxon>
        <taxon>Pseudomonadota</taxon>
        <taxon>Gammaproteobacteria</taxon>
        <taxon>Oceanospirillales</taxon>
        <taxon>Endozoicomonadaceae</taxon>
        <taxon>Candidatus Endonucleibacter</taxon>
    </lineage>
</organism>
<comment type="caution">
    <text evidence="2">The sequence shown here is derived from an EMBL/GenBank/DDBJ whole genome shotgun (WGS) entry which is preliminary data.</text>
</comment>
<gene>
    <name evidence="2" type="ORF">QS748_06290</name>
</gene>
<evidence type="ECO:0000259" key="1">
    <source>
        <dbReference type="PROSITE" id="PS51286"/>
    </source>
</evidence>
<dbReference type="PROSITE" id="PS51286">
    <property type="entry name" value="RAP"/>
    <property type="match status" value="1"/>
</dbReference>
<evidence type="ECO:0000313" key="3">
    <source>
        <dbReference type="Proteomes" id="UP001178148"/>
    </source>
</evidence>
<keyword evidence="3" id="KW-1185">Reference proteome</keyword>
<dbReference type="Proteomes" id="UP001178148">
    <property type="component" value="Unassembled WGS sequence"/>
</dbReference>
<feature type="domain" description="RAP" evidence="1">
    <location>
        <begin position="251"/>
        <end position="310"/>
    </location>
</feature>